<dbReference type="Gene3D" id="1.10.10.10">
    <property type="entry name" value="Winged helix-like DNA-binding domain superfamily/Winged helix DNA-binding domain"/>
    <property type="match status" value="1"/>
</dbReference>
<dbReference type="EMBL" id="WBKG01000019">
    <property type="protein sequence ID" value="KAB1986462.1"/>
    <property type="molecule type" value="Genomic_DNA"/>
</dbReference>
<feature type="region of interest" description="Disordered" evidence="3">
    <location>
        <begin position="1"/>
        <end position="37"/>
    </location>
</feature>
<sequence>MAGRRRRVAAGGPDHVPCPALPPRGTNRGEAGETGTRRLGPVARVRSDSRSARIQVLVAEQAARRGARVGVLDVCTAAVAALPVGGAGISAMSTTTASHPLCSTDTISEQLEELQLTLGEGPCVDAFTHGSAVLTPDLLTGRLQDRWPVFADAALEAGARAVFALPLQMGAISPGVLDLYADVPTVLSTEELADALAFADLATLLLLDARIAETGAPVDGALLDRGFEDLGGYRAEIDQATGILTVQLGVGIDEAFVRLRAYACIRGRRLADVAADVVAHRLRFSPDAEPTRTDEET</sequence>
<feature type="domain" description="ANTAR" evidence="4">
    <location>
        <begin position="217"/>
        <end position="278"/>
    </location>
</feature>
<dbReference type="Proteomes" id="UP000442990">
    <property type="component" value="Unassembled WGS sequence"/>
</dbReference>
<dbReference type="SMART" id="SM01012">
    <property type="entry name" value="ANTAR"/>
    <property type="match status" value="1"/>
</dbReference>
<evidence type="ECO:0000256" key="1">
    <source>
        <dbReference type="ARBA" id="ARBA00023015"/>
    </source>
</evidence>
<reference evidence="5 6" key="1">
    <citation type="submission" date="2019-09" db="EMBL/GenBank/DDBJ databases">
        <title>Isolation and identification of active actinomycetes.</title>
        <authorList>
            <person name="Yu Z."/>
            <person name="Han C."/>
            <person name="Yu B."/>
        </authorList>
    </citation>
    <scope>NUCLEOTIDE SEQUENCE [LARGE SCALE GENOMIC DNA]</scope>
    <source>
        <strain evidence="5 6">NEAU-H2</strain>
    </source>
</reference>
<proteinExistence type="predicted"/>
<accession>A0A7J5DD75</accession>
<dbReference type="Pfam" id="PF03861">
    <property type="entry name" value="ANTAR"/>
    <property type="match status" value="1"/>
</dbReference>
<organism evidence="5 6">
    <name type="scientific">Streptomyces triticiradicis</name>
    <dbReference type="NCBI Taxonomy" id="2651189"/>
    <lineage>
        <taxon>Bacteria</taxon>
        <taxon>Bacillati</taxon>
        <taxon>Actinomycetota</taxon>
        <taxon>Actinomycetes</taxon>
        <taxon>Kitasatosporales</taxon>
        <taxon>Streptomycetaceae</taxon>
        <taxon>Streptomyces</taxon>
    </lineage>
</organism>
<dbReference type="InterPro" id="IPR005561">
    <property type="entry name" value="ANTAR"/>
</dbReference>
<evidence type="ECO:0000313" key="6">
    <source>
        <dbReference type="Proteomes" id="UP000442990"/>
    </source>
</evidence>
<keyword evidence="2" id="KW-0804">Transcription</keyword>
<keyword evidence="1" id="KW-0805">Transcription regulation</keyword>
<evidence type="ECO:0000313" key="5">
    <source>
        <dbReference type="EMBL" id="KAB1986462.1"/>
    </source>
</evidence>
<dbReference type="InterPro" id="IPR029016">
    <property type="entry name" value="GAF-like_dom_sf"/>
</dbReference>
<name>A0A7J5DD75_9ACTN</name>
<comment type="caution">
    <text evidence="5">The sequence shown here is derived from an EMBL/GenBank/DDBJ whole genome shotgun (WGS) entry which is preliminary data.</text>
</comment>
<protein>
    <submittedName>
        <fullName evidence="5">ANTAR domain-containing protein</fullName>
    </submittedName>
</protein>
<dbReference type="PROSITE" id="PS50921">
    <property type="entry name" value="ANTAR"/>
    <property type="match status" value="1"/>
</dbReference>
<gene>
    <name evidence="5" type="ORF">F8144_22515</name>
</gene>
<evidence type="ECO:0000256" key="2">
    <source>
        <dbReference type="ARBA" id="ARBA00023163"/>
    </source>
</evidence>
<evidence type="ECO:0000259" key="4">
    <source>
        <dbReference type="PROSITE" id="PS50921"/>
    </source>
</evidence>
<dbReference type="InterPro" id="IPR036388">
    <property type="entry name" value="WH-like_DNA-bd_sf"/>
</dbReference>
<dbReference type="Gene3D" id="3.30.450.40">
    <property type="match status" value="1"/>
</dbReference>
<dbReference type="SUPFAM" id="SSF55781">
    <property type="entry name" value="GAF domain-like"/>
    <property type="match status" value="1"/>
</dbReference>
<keyword evidence="6" id="KW-1185">Reference proteome</keyword>
<dbReference type="AlphaFoldDB" id="A0A7J5DD75"/>
<evidence type="ECO:0000256" key="3">
    <source>
        <dbReference type="SAM" id="MobiDB-lite"/>
    </source>
</evidence>
<dbReference type="GO" id="GO:0003723">
    <property type="term" value="F:RNA binding"/>
    <property type="evidence" value="ECO:0007669"/>
    <property type="project" value="InterPro"/>
</dbReference>